<dbReference type="Gene3D" id="1.10.1220.10">
    <property type="entry name" value="Met repressor-like"/>
    <property type="match status" value="1"/>
</dbReference>
<organism evidence="1 2">
    <name type="scientific">candidate division Kazan bacterium RIFCSPLOWO2_01_FULL_48_13</name>
    <dbReference type="NCBI Taxonomy" id="1798539"/>
    <lineage>
        <taxon>Bacteria</taxon>
        <taxon>Bacteria division Kazan-3B-28</taxon>
    </lineage>
</organism>
<dbReference type="EMBL" id="METE01000014">
    <property type="protein sequence ID" value="OGB84965.1"/>
    <property type="molecule type" value="Genomic_DNA"/>
</dbReference>
<dbReference type="Proteomes" id="UP000179010">
    <property type="component" value="Unassembled WGS sequence"/>
</dbReference>
<dbReference type="InterPro" id="IPR013321">
    <property type="entry name" value="Arc_rbn_hlx_hlx"/>
</dbReference>
<reference evidence="1 2" key="1">
    <citation type="journal article" date="2016" name="Nat. Commun.">
        <title>Thousands of microbial genomes shed light on interconnected biogeochemical processes in an aquifer system.</title>
        <authorList>
            <person name="Anantharaman K."/>
            <person name="Brown C.T."/>
            <person name="Hug L.A."/>
            <person name="Sharon I."/>
            <person name="Castelle C.J."/>
            <person name="Probst A.J."/>
            <person name="Thomas B.C."/>
            <person name="Singh A."/>
            <person name="Wilkins M.J."/>
            <person name="Karaoz U."/>
            <person name="Brodie E.L."/>
            <person name="Williams K.H."/>
            <person name="Hubbard S.S."/>
            <person name="Banfield J.F."/>
        </authorList>
    </citation>
    <scope>NUCLEOTIDE SEQUENCE [LARGE SCALE GENOMIC DNA]</scope>
</reference>
<evidence type="ECO:0008006" key="3">
    <source>
        <dbReference type="Google" id="ProtNLM"/>
    </source>
</evidence>
<evidence type="ECO:0000313" key="2">
    <source>
        <dbReference type="Proteomes" id="UP000179010"/>
    </source>
</evidence>
<protein>
    <recommendedName>
        <fullName evidence="3">CopG family transcriptional regulator</fullName>
    </recommendedName>
</protein>
<proteinExistence type="predicted"/>
<name>A0A1F4PMV8_UNCK3</name>
<dbReference type="GO" id="GO:0006355">
    <property type="term" value="P:regulation of DNA-templated transcription"/>
    <property type="evidence" value="ECO:0007669"/>
    <property type="project" value="InterPro"/>
</dbReference>
<accession>A0A1F4PMV8</accession>
<dbReference type="AlphaFoldDB" id="A0A1F4PMV8"/>
<gene>
    <name evidence="1" type="ORF">A2994_01555</name>
</gene>
<evidence type="ECO:0000313" key="1">
    <source>
        <dbReference type="EMBL" id="OGB84965.1"/>
    </source>
</evidence>
<comment type="caution">
    <text evidence="1">The sequence shown here is derived from an EMBL/GenBank/DDBJ whole genome shotgun (WGS) entry which is preliminary data.</text>
</comment>
<dbReference type="STRING" id="1798539.A2994_01555"/>
<sequence>MATKRINISLPTATIERLKIAIPEGKRSQFIAETLDDKLGRKLSLKEEIIKGLRKNRHIYEEARKDWSVLDFEGWPEYKENED</sequence>